<evidence type="ECO:0000256" key="9">
    <source>
        <dbReference type="ARBA" id="ARBA00023002"/>
    </source>
</evidence>
<comment type="cofactor">
    <cofactor evidence="1">
        <name>Zn(2+)</name>
        <dbReference type="ChEBI" id="CHEBI:29105"/>
    </cofactor>
</comment>
<evidence type="ECO:0000256" key="8">
    <source>
        <dbReference type="ARBA" id="ARBA00022833"/>
    </source>
</evidence>
<protein>
    <recommendedName>
        <fullName evidence="5">alcohol dehydrogenase</fullName>
        <ecNumber evidence="5">1.1.1.1</ecNumber>
    </recommendedName>
</protein>
<comment type="catalytic activity">
    <reaction evidence="11">
        <text>a secondary alcohol + NAD(+) = a ketone + NADH + H(+)</text>
        <dbReference type="Rhea" id="RHEA:10740"/>
        <dbReference type="ChEBI" id="CHEBI:15378"/>
        <dbReference type="ChEBI" id="CHEBI:17087"/>
        <dbReference type="ChEBI" id="CHEBI:35681"/>
        <dbReference type="ChEBI" id="CHEBI:57540"/>
        <dbReference type="ChEBI" id="CHEBI:57945"/>
        <dbReference type="EC" id="1.1.1.1"/>
    </reaction>
</comment>
<evidence type="ECO:0000313" key="14">
    <source>
        <dbReference type="Proteomes" id="UP000811246"/>
    </source>
</evidence>
<comment type="catalytic activity">
    <reaction evidence="12">
        <text>a primary alcohol + NAD(+) = an aldehyde + NADH + H(+)</text>
        <dbReference type="Rhea" id="RHEA:10736"/>
        <dbReference type="ChEBI" id="CHEBI:15378"/>
        <dbReference type="ChEBI" id="CHEBI:15734"/>
        <dbReference type="ChEBI" id="CHEBI:17478"/>
        <dbReference type="ChEBI" id="CHEBI:57540"/>
        <dbReference type="ChEBI" id="CHEBI:57945"/>
        <dbReference type="EC" id="1.1.1.1"/>
    </reaction>
</comment>
<dbReference type="Proteomes" id="UP000811246">
    <property type="component" value="Chromosome 15"/>
</dbReference>
<comment type="subcellular location">
    <subcellularLocation>
        <location evidence="2">Cytoplasm</location>
    </subcellularLocation>
</comment>
<sequence length="190" mass="20447">MVMASAICAPTFLSTPVSSTKSSIYTSSSLASQSKTPKLHLPKAAPPLGPSLFSPWSGLKHLGIISITPKSLNSGIDTRYTSPRTVGDTYLKIKTKQSIDRSSTSSSSSVVAMSSTAGQVIKCKAAVAWEAGKPLVIEEVEVAPPQANEVRVKSFSPPFVTLMFTSGKRRGRHRCFLAYLGMKLEELWRV</sequence>
<keyword evidence="9" id="KW-0560">Oxidoreductase</keyword>
<dbReference type="GO" id="GO:0008270">
    <property type="term" value="F:zinc ion binding"/>
    <property type="evidence" value="ECO:0007669"/>
    <property type="project" value="TreeGrafter"/>
</dbReference>
<evidence type="ECO:0000256" key="1">
    <source>
        <dbReference type="ARBA" id="ARBA00001947"/>
    </source>
</evidence>
<evidence type="ECO:0000256" key="4">
    <source>
        <dbReference type="ARBA" id="ARBA00011738"/>
    </source>
</evidence>
<dbReference type="GO" id="GO:0005829">
    <property type="term" value="C:cytosol"/>
    <property type="evidence" value="ECO:0007669"/>
    <property type="project" value="TreeGrafter"/>
</dbReference>
<comment type="similarity">
    <text evidence="3">Belongs to the zinc-containing alcohol dehydrogenase family.</text>
</comment>
<evidence type="ECO:0000256" key="3">
    <source>
        <dbReference type="ARBA" id="ARBA00008072"/>
    </source>
</evidence>
<dbReference type="GO" id="GO:0046294">
    <property type="term" value="P:formaldehyde catabolic process"/>
    <property type="evidence" value="ECO:0007669"/>
    <property type="project" value="TreeGrafter"/>
</dbReference>
<evidence type="ECO:0000256" key="6">
    <source>
        <dbReference type="ARBA" id="ARBA00022490"/>
    </source>
</evidence>
<dbReference type="EMBL" id="CM031839">
    <property type="protein sequence ID" value="KAG6674040.1"/>
    <property type="molecule type" value="Genomic_DNA"/>
</dbReference>
<comment type="caution">
    <text evidence="13">The sequence shown here is derived from an EMBL/GenBank/DDBJ whole genome shotgun (WGS) entry which is preliminary data.</text>
</comment>
<evidence type="ECO:0000256" key="5">
    <source>
        <dbReference type="ARBA" id="ARBA00013190"/>
    </source>
</evidence>
<comment type="subunit">
    <text evidence="4">Homodimer.</text>
</comment>
<keyword evidence="7" id="KW-0479">Metal-binding</keyword>
<dbReference type="EC" id="1.1.1.1" evidence="5"/>
<evidence type="ECO:0000256" key="10">
    <source>
        <dbReference type="ARBA" id="ARBA00023027"/>
    </source>
</evidence>
<evidence type="ECO:0000256" key="11">
    <source>
        <dbReference type="ARBA" id="ARBA00049164"/>
    </source>
</evidence>
<reference evidence="13" key="1">
    <citation type="submission" date="2021-01" db="EMBL/GenBank/DDBJ databases">
        <authorList>
            <person name="Lovell J.T."/>
            <person name="Bentley N."/>
            <person name="Bhattarai G."/>
            <person name="Jenkins J.W."/>
            <person name="Sreedasyam A."/>
            <person name="Alarcon Y."/>
            <person name="Bock C."/>
            <person name="Boston L."/>
            <person name="Carlson J."/>
            <person name="Cervantes K."/>
            <person name="Clermont K."/>
            <person name="Krom N."/>
            <person name="Kubenka K."/>
            <person name="Mamidi S."/>
            <person name="Mattison C."/>
            <person name="Monteros M."/>
            <person name="Pisani C."/>
            <person name="Plott C."/>
            <person name="Rajasekar S."/>
            <person name="Rhein H.S."/>
            <person name="Rohla C."/>
            <person name="Song M."/>
            <person name="Hilaire R.S."/>
            <person name="Shu S."/>
            <person name="Wells L."/>
            <person name="Wang X."/>
            <person name="Webber J."/>
            <person name="Heerema R.J."/>
            <person name="Klein P."/>
            <person name="Conner P."/>
            <person name="Grauke L."/>
            <person name="Grimwood J."/>
            <person name="Schmutz J."/>
            <person name="Randall J.J."/>
        </authorList>
    </citation>
    <scope>NUCLEOTIDE SEQUENCE</scope>
    <source>
        <tissue evidence="13">Leaf</tissue>
    </source>
</reference>
<dbReference type="GO" id="GO:0004022">
    <property type="term" value="F:alcohol dehydrogenase (NAD+) activity"/>
    <property type="evidence" value="ECO:0007669"/>
    <property type="project" value="UniProtKB-EC"/>
</dbReference>
<keyword evidence="8" id="KW-0862">Zinc</keyword>
<keyword evidence="10" id="KW-0520">NAD</keyword>
<evidence type="ECO:0000256" key="12">
    <source>
        <dbReference type="ARBA" id="ARBA00049243"/>
    </source>
</evidence>
<name>A0A922AAF2_CARIL</name>
<dbReference type="AlphaFoldDB" id="A0A922AAF2"/>
<evidence type="ECO:0000313" key="13">
    <source>
        <dbReference type="EMBL" id="KAG6674040.1"/>
    </source>
</evidence>
<organism evidence="13 14">
    <name type="scientific">Carya illinoinensis</name>
    <name type="common">Pecan</name>
    <dbReference type="NCBI Taxonomy" id="32201"/>
    <lineage>
        <taxon>Eukaryota</taxon>
        <taxon>Viridiplantae</taxon>
        <taxon>Streptophyta</taxon>
        <taxon>Embryophyta</taxon>
        <taxon>Tracheophyta</taxon>
        <taxon>Spermatophyta</taxon>
        <taxon>Magnoliopsida</taxon>
        <taxon>eudicotyledons</taxon>
        <taxon>Gunneridae</taxon>
        <taxon>Pentapetalae</taxon>
        <taxon>rosids</taxon>
        <taxon>fabids</taxon>
        <taxon>Fagales</taxon>
        <taxon>Juglandaceae</taxon>
        <taxon>Carya</taxon>
    </lineage>
</organism>
<evidence type="ECO:0000256" key="2">
    <source>
        <dbReference type="ARBA" id="ARBA00004496"/>
    </source>
</evidence>
<gene>
    <name evidence="13" type="ORF">I3842_15G022300</name>
</gene>
<keyword evidence="6" id="KW-0963">Cytoplasm</keyword>
<evidence type="ECO:0000256" key="7">
    <source>
        <dbReference type="ARBA" id="ARBA00022723"/>
    </source>
</evidence>
<accession>A0A922AAF2</accession>
<dbReference type="PANTHER" id="PTHR43880">
    <property type="entry name" value="ALCOHOL DEHYDROGENASE"/>
    <property type="match status" value="1"/>
</dbReference>
<proteinExistence type="inferred from homology"/>
<dbReference type="PANTHER" id="PTHR43880:SF9">
    <property type="entry name" value="ALCOHOL DEHYDROGENASE 1"/>
    <property type="match status" value="1"/>
</dbReference>
<dbReference type="GO" id="GO:0051903">
    <property type="term" value="F:S-(hydroxymethyl)glutathione dehydrogenase [NAD(P)+] activity"/>
    <property type="evidence" value="ECO:0007669"/>
    <property type="project" value="TreeGrafter"/>
</dbReference>